<comment type="caution">
    <text evidence="1">The sequence shown here is derived from an EMBL/GenBank/DDBJ whole genome shotgun (WGS) entry which is preliminary data.</text>
</comment>
<reference evidence="1 2" key="1">
    <citation type="submission" date="2022-05" db="EMBL/GenBank/DDBJ databases">
        <authorList>
            <consortium name="Genoscope - CEA"/>
            <person name="William W."/>
        </authorList>
    </citation>
    <scope>NUCLEOTIDE SEQUENCE [LARGE SCALE GENOMIC DNA]</scope>
</reference>
<sequence>MDINVIKTWAKNKIESDDLAKQVRRGIKETTWEKENQREGFSETFKPLISHFEKPEDPKKKNIFTPNQEMLKNQLALTEEAINKNKAIKKLAEQYERLADIKELPDSMIGIQDLEQILKFNPPLKLDPEFRHFLALDRLSMTYSWYNIRSDYGNNTIKYTHDGTTWHTITFTDGMYSYSDINDYIHQYMDQKSHYSTNSKGEKVYSINLTFILSTYRVLVSLSGDYHLDLRGTDFGDLIGFEKKLVTKTEYGTKLPNITNSIDSLNINTTAIKESVVNGVNTNTIAVIPTDNLTRSFPFTFEPRRELYCPVRQYNTISEMRVYITDSLGKPVDLNGIDWFMTLLLRHTDPVNNIV</sequence>
<gene>
    <name evidence="1" type="ORF">PEVE_00005346</name>
</gene>
<name>A0ABN8LWE6_9CNID</name>
<organism evidence="1 2">
    <name type="scientific">Porites evermanni</name>
    <dbReference type="NCBI Taxonomy" id="104178"/>
    <lineage>
        <taxon>Eukaryota</taxon>
        <taxon>Metazoa</taxon>
        <taxon>Cnidaria</taxon>
        <taxon>Anthozoa</taxon>
        <taxon>Hexacorallia</taxon>
        <taxon>Scleractinia</taxon>
        <taxon>Fungiina</taxon>
        <taxon>Poritidae</taxon>
        <taxon>Porites</taxon>
    </lineage>
</organism>
<evidence type="ECO:0000313" key="2">
    <source>
        <dbReference type="Proteomes" id="UP001159427"/>
    </source>
</evidence>
<accession>A0ABN8LWE6</accession>
<protein>
    <submittedName>
        <fullName evidence="1">Uncharacterized protein</fullName>
    </submittedName>
</protein>
<proteinExistence type="predicted"/>
<evidence type="ECO:0000313" key="1">
    <source>
        <dbReference type="EMBL" id="CAH3020024.1"/>
    </source>
</evidence>
<dbReference type="EMBL" id="CALNXI010000134">
    <property type="protein sequence ID" value="CAH3020024.1"/>
    <property type="molecule type" value="Genomic_DNA"/>
</dbReference>
<keyword evidence="2" id="KW-1185">Reference proteome</keyword>
<dbReference type="Proteomes" id="UP001159427">
    <property type="component" value="Unassembled WGS sequence"/>
</dbReference>